<keyword evidence="2" id="KW-1185">Reference proteome</keyword>
<dbReference type="HOGENOM" id="CLU_1518979_0_0_1"/>
<reference evidence="1 2" key="1">
    <citation type="journal article" date="2012" name="Plant Cell">
        <title>Genome comparison of barley and maize smut fungi reveals targeted loss of RNA silencing components and species-specific presence of transposable elements.</title>
        <authorList>
            <person name="Laurie J.D."/>
            <person name="Ali S."/>
            <person name="Linning R."/>
            <person name="Mannhaupt G."/>
            <person name="Wong P."/>
            <person name="Gueldener U."/>
            <person name="Muensterkoetter M."/>
            <person name="Moore R."/>
            <person name="Kahmann R."/>
            <person name="Bakkeren G."/>
            <person name="Schirawski J."/>
        </authorList>
    </citation>
    <scope>NUCLEOTIDE SEQUENCE [LARGE SCALE GENOMIC DNA]</scope>
    <source>
        <strain evidence="2">Uh4875-4</strain>
    </source>
</reference>
<accession>I2FRF1</accession>
<evidence type="ECO:0000313" key="2">
    <source>
        <dbReference type="Proteomes" id="UP000006174"/>
    </source>
</evidence>
<proteinExistence type="predicted"/>
<comment type="caution">
    <text evidence="1">The sequence shown here is derived from an EMBL/GenBank/DDBJ whole genome shotgun (WGS) entry which is preliminary data.</text>
</comment>
<evidence type="ECO:0000313" key="1">
    <source>
        <dbReference type="EMBL" id="CCF49494.1"/>
    </source>
</evidence>
<name>I2FRF1_USTHO</name>
<protein>
    <submittedName>
        <fullName evidence="1">Uncharacterized protein</fullName>
    </submittedName>
</protein>
<dbReference type="Proteomes" id="UP000006174">
    <property type="component" value="Unassembled WGS sequence"/>
</dbReference>
<dbReference type="AlphaFoldDB" id="I2FRF1"/>
<dbReference type="EMBL" id="CAGI01000145">
    <property type="protein sequence ID" value="CCF49494.1"/>
    <property type="molecule type" value="Genomic_DNA"/>
</dbReference>
<gene>
    <name evidence="1" type="ORF">UHOR_07464</name>
</gene>
<organism evidence="1 2">
    <name type="scientific">Ustilago hordei</name>
    <name type="common">Barley covered smut fungus</name>
    <dbReference type="NCBI Taxonomy" id="120017"/>
    <lineage>
        <taxon>Eukaryota</taxon>
        <taxon>Fungi</taxon>
        <taxon>Dikarya</taxon>
        <taxon>Basidiomycota</taxon>
        <taxon>Ustilaginomycotina</taxon>
        <taxon>Ustilaginomycetes</taxon>
        <taxon>Ustilaginales</taxon>
        <taxon>Ustilaginaceae</taxon>
        <taxon>Ustilago</taxon>
    </lineage>
</organism>
<sequence length="177" mass="19977">MSPHIGNSDAKSSDLFNEQHKERVPIAPHRQMLVGAETPSCYDSNSNDDNGDETHYNIDTISKLNPKVLKSMLIELTKHNKVRNSNAYKKPSCHSDFHQRLPCIHNTFKEAPKCHRVCAEDPAQETLNKNWVRHAHRMWNGMAVWFSFGTAPPPPAPRPICFLSCLCSSPSYSLPPS</sequence>